<dbReference type="CDD" id="cd05233">
    <property type="entry name" value="SDR_c"/>
    <property type="match status" value="1"/>
</dbReference>
<dbReference type="PANTHER" id="PTHR44196:SF1">
    <property type="entry name" value="DEHYDROGENASE_REDUCTASE SDR FAMILY MEMBER 7B"/>
    <property type="match status" value="1"/>
</dbReference>
<comment type="similarity">
    <text evidence="1 3">Belongs to the short-chain dehydrogenases/reductases (SDR) family.</text>
</comment>
<dbReference type="AlphaFoldDB" id="A0A6P1M0U3"/>
<dbReference type="PANTHER" id="PTHR44196">
    <property type="entry name" value="DEHYDROGENASE/REDUCTASE SDR FAMILY MEMBER 7B"/>
    <property type="match status" value="1"/>
</dbReference>
<keyword evidence="2" id="KW-0560">Oxidoreductase</keyword>
<dbReference type="EMBL" id="CP047593">
    <property type="protein sequence ID" value="QHI68409.1"/>
    <property type="molecule type" value="Genomic_DNA"/>
</dbReference>
<dbReference type="GO" id="GO:0016491">
    <property type="term" value="F:oxidoreductase activity"/>
    <property type="evidence" value="ECO:0007669"/>
    <property type="project" value="UniProtKB-KW"/>
</dbReference>
<gene>
    <name evidence="4" type="ORF">GT409_02695</name>
</gene>
<dbReference type="GO" id="GO:0016020">
    <property type="term" value="C:membrane"/>
    <property type="evidence" value="ECO:0007669"/>
    <property type="project" value="TreeGrafter"/>
</dbReference>
<evidence type="ECO:0000256" key="1">
    <source>
        <dbReference type="ARBA" id="ARBA00006484"/>
    </source>
</evidence>
<dbReference type="Pfam" id="PF00106">
    <property type="entry name" value="adh_short"/>
    <property type="match status" value="1"/>
</dbReference>
<evidence type="ECO:0000313" key="5">
    <source>
        <dbReference type="Proteomes" id="UP000464954"/>
    </source>
</evidence>
<dbReference type="Gene3D" id="3.40.50.720">
    <property type="entry name" value="NAD(P)-binding Rossmann-like Domain"/>
    <property type="match status" value="1"/>
</dbReference>
<accession>A0A6P1M0U3</accession>
<keyword evidence="5" id="KW-1185">Reference proteome</keyword>
<name>A0A6P1M0U3_9BACT</name>
<dbReference type="PRINTS" id="PR00080">
    <property type="entry name" value="SDRFAMILY"/>
</dbReference>
<dbReference type="SUPFAM" id="SSF51735">
    <property type="entry name" value="NAD(P)-binding Rossmann-fold domains"/>
    <property type="match status" value="1"/>
</dbReference>
<dbReference type="InterPro" id="IPR002347">
    <property type="entry name" value="SDR_fam"/>
</dbReference>
<dbReference type="RefSeq" id="WP_160626702.1">
    <property type="nucleotide sequence ID" value="NZ_CP047593.1"/>
</dbReference>
<protein>
    <submittedName>
        <fullName evidence="4">SDR family NAD(P)-dependent oxidoreductase</fullName>
    </submittedName>
</protein>
<proteinExistence type="inferred from homology"/>
<evidence type="ECO:0000313" key="4">
    <source>
        <dbReference type="EMBL" id="QHI68409.1"/>
    </source>
</evidence>
<evidence type="ECO:0000256" key="2">
    <source>
        <dbReference type="ARBA" id="ARBA00023002"/>
    </source>
</evidence>
<evidence type="ECO:0000256" key="3">
    <source>
        <dbReference type="RuleBase" id="RU000363"/>
    </source>
</evidence>
<dbReference type="PRINTS" id="PR00081">
    <property type="entry name" value="GDHRDH"/>
</dbReference>
<reference evidence="4 5" key="1">
    <citation type="submission" date="2020-01" db="EMBL/GenBank/DDBJ databases">
        <title>Ponticoccus aerotolerans gen. nov., sp. nov., an anaerobic bacterium and proposal of Ponticoccusceae fam. nov., Ponticoccusles ord. nov. and Ponticoccuse classis nov. in the phylum Kiritimatiellaeota.</title>
        <authorList>
            <person name="Zhou L.Y."/>
            <person name="Du Z.J."/>
        </authorList>
    </citation>
    <scope>NUCLEOTIDE SEQUENCE [LARGE SCALE GENOMIC DNA]</scope>
    <source>
        <strain evidence="4 5">S-5007</strain>
    </source>
</reference>
<dbReference type="InterPro" id="IPR036291">
    <property type="entry name" value="NAD(P)-bd_dom_sf"/>
</dbReference>
<sequence length="227" mass="24813">MGRTVLVSGATRGIGREAVKQLREQGFSVFATGRDRHLLDQLKKDTGCLGETCDLSDSSSVLSMYETARAALGQVDVLINNAGLNPGKTPVVDVPVEDLDVSYAVNLRAPYLLCREALKDMGARKTGHILNVVSTIARTSAPNYSTYCSLKYAMHGFTLCLIKEAQQVNVKVTGVYPGGTDTDFRPENRPDYLKPESAAQMIVQCINAPEDVVVHELVYRPMIETNF</sequence>
<organism evidence="4 5">
    <name type="scientific">Tichowtungia aerotolerans</name>
    <dbReference type="NCBI Taxonomy" id="2697043"/>
    <lineage>
        <taxon>Bacteria</taxon>
        <taxon>Pseudomonadati</taxon>
        <taxon>Kiritimatiellota</taxon>
        <taxon>Tichowtungiia</taxon>
        <taxon>Tichowtungiales</taxon>
        <taxon>Tichowtungiaceae</taxon>
        <taxon>Tichowtungia</taxon>
    </lineage>
</organism>
<dbReference type="KEGG" id="taer:GT409_02695"/>
<dbReference type="Proteomes" id="UP000464954">
    <property type="component" value="Chromosome"/>
</dbReference>